<organism evidence="2 5">
    <name type="scientific">Adineta ricciae</name>
    <name type="common">Rotifer</name>
    <dbReference type="NCBI Taxonomy" id="249248"/>
    <lineage>
        <taxon>Eukaryota</taxon>
        <taxon>Metazoa</taxon>
        <taxon>Spiralia</taxon>
        <taxon>Gnathifera</taxon>
        <taxon>Rotifera</taxon>
        <taxon>Eurotatoria</taxon>
        <taxon>Bdelloidea</taxon>
        <taxon>Adinetida</taxon>
        <taxon>Adinetidae</taxon>
        <taxon>Adineta</taxon>
    </lineage>
</organism>
<evidence type="ECO:0000313" key="2">
    <source>
        <dbReference type="EMBL" id="CAF1541315.1"/>
    </source>
</evidence>
<dbReference type="EMBL" id="CAJNOR010008993">
    <property type="protein sequence ID" value="CAF1639928.1"/>
    <property type="molecule type" value="Genomic_DNA"/>
</dbReference>
<feature type="transmembrane region" description="Helical" evidence="1">
    <location>
        <begin position="33"/>
        <end position="50"/>
    </location>
</feature>
<keyword evidence="1" id="KW-1133">Transmembrane helix</keyword>
<proteinExistence type="predicted"/>
<name>A0A815WFH9_ADIRI</name>
<dbReference type="Proteomes" id="UP000663852">
    <property type="component" value="Unassembled WGS sequence"/>
</dbReference>
<evidence type="ECO:0000313" key="3">
    <source>
        <dbReference type="EMBL" id="CAF1639928.1"/>
    </source>
</evidence>
<dbReference type="Proteomes" id="UP000663828">
    <property type="component" value="Unassembled WGS sequence"/>
</dbReference>
<dbReference type="AlphaFoldDB" id="A0A815WFH9"/>
<protein>
    <submittedName>
        <fullName evidence="2">Uncharacterized protein</fullName>
    </submittedName>
</protein>
<evidence type="ECO:0000313" key="4">
    <source>
        <dbReference type="Proteomes" id="UP000663828"/>
    </source>
</evidence>
<evidence type="ECO:0000313" key="5">
    <source>
        <dbReference type="Proteomes" id="UP000663852"/>
    </source>
</evidence>
<dbReference type="EMBL" id="CAJNOJ010001074">
    <property type="protein sequence ID" value="CAF1541315.1"/>
    <property type="molecule type" value="Genomic_DNA"/>
</dbReference>
<reference evidence="2" key="1">
    <citation type="submission" date="2021-02" db="EMBL/GenBank/DDBJ databases">
        <authorList>
            <person name="Nowell W R."/>
        </authorList>
    </citation>
    <scope>NUCLEOTIDE SEQUENCE</scope>
</reference>
<gene>
    <name evidence="2" type="ORF">EDS130_LOCUS45339</name>
    <name evidence="3" type="ORF">XAT740_LOCUS53138</name>
</gene>
<feature type="transmembrane region" description="Helical" evidence="1">
    <location>
        <begin position="62"/>
        <end position="83"/>
    </location>
</feature>
<keyword evidence="4" id="KW-1185">Reference proteome</keyword>
<sequence>MTSNISTTVITIDPSVVTLNIARIGIQRFGQPILFALGIIGCIINIAIFLRPSMRTNSCANLCCLTWGLFISMLGFFMNYNLLNYSSAYCKIR</sequence>
<keyword evidence="1" id="KW-0472">Membrane</keyword>
<accession>A0A815WFH9</accession>
<comment type="caution">
    <text evidence="2">The sequence shown here is derived from an EMBL/GenBank/DDBJ whole genome shotgun (WGS) entry which is preliminary data.</text>
</comment>
<evidence type="ECO:0000256" key="1">
    <source>
        <dbReference type="SAM" id="Phobius"/>
    </source>
</evidence>
<keyword evidence="1" id="KW-0812">Transmembrane</keyword>